<dbReference type="InterPro" id="IPR046673">
    <property type="entry name" value="ToxA_N"/>
</dbReference>
<dbReference type="PANTHER" id="PTHR48051:SF54">
    <property type="entry name" value="LEUCINE-RICH REPEAT-CONTAINING PROTEIN"/>
    <property type="match status" value="1"/>
</dbReference>
<dbReference type="SUPFAM" id="SSF52058">
    <property type="entry name" value="L domain-like"/>
    <property type="match status" value="1"/>
</dbReference>
<dbReference type="InterPro" id="IPR029487">
    <property type="entry name" value="NEL_dom"/>
</dbReference>
<evidence type="ECO:0000256" key="2">
    <source>
        <dbReference type="ARBA" id="ARBA00012483"/>
    </source>
</evidence>
<dbReference type="PANTHER" id="PTHR48051">
    <property type="match status" value="1"/>
</dbReference>
<dbReference type="InterPro" id="IPR032675">
    <property type="entry name" value="LRR_dom_sf"/>
</dbReference>
<evidence type="ECO:0000313" key="9">
    <source>
        <dbReference type="Proteomes" id="UP000282672"/>
    </source>
</evidence>
<dbReference type="EC" id="2.3.2.27" evidence="2"/>
<keyword evidence="6" id="KW-0833">Ubl conjugation pathway</keyword>
<evidence type="ECO:0000259" key="7">
    <source>
        <dbReference type="PROSITE" id="PS52053"/>
    </source>
</evidence>
<evidence type="ECO:0000256" key="6">
    <source>
        <dbReference type="PROSITE-ProRule" id="PRU01398"/>
    </source>
</evidence>
<dbReference type="GO" id="GO:0005576">
    <property type="term" value="C:extracellular region"/>
    <property type="evidence" value="ECO:0007669"/>
    <property type="project" value="UniProtKB-UniRule"/>
</dbReference>
<keyword evidence="3" id="KW-0433">Leucine-rich repeat</keyword>
<dbReference type="Pfam" id="PF14496">
    <property type="entry name" value="NEL"/>
    <property type="match status" value="1"/>
</dbReference>
<protein>
    <recommendedName>
        <fullName evidence="2">RING-type E3 ubiquitin transferase</fullName>
        <ecNumber evidence="2">2.3.2.27</ecNumber>
    </recommendedName>
</protein>
<feature type="domain" description="NEL" evidence="7">
    <location>
        <begin position="1187"/>
        <end position="1300"/>
    </location>
</feature>
<dbReference type="Pfam" id="PF20178">
    <property type="entry name" value="ToxA_N"/>
    <property type="match status" value="1"/>
</dbReference>
<comment type="catalytic activity">
    <reaction evidence="1">
        <text>S-ubiquitinyl-[E2 ubiquitin-conjugating enzyme]-L-cysteine + [acceptor protein]-L-lysine = [E2 ubiquitin-conjugating enzyme]-L-cysteine + N(6)-ubiquitinyl-[acceptor protein]-L-lysine.</text>
        <dbReference type="EC" id="2.3.2.27"/>
    </reaction>
</comment>
<reference evidence="8 9" key="1">
    <citation type="journal article" date="2018" name="Front. Microbiol.">
        <title>Discovery of Phloeophagus Beetles as a Source of Pseudomonas Strains That Produce Potentially New Bioactive Substances and Description of Pseudomonas bohemica sp. nov.</title>
        <authorList>
            <person name="Saati-Santamaria Z."/>
            <person name="Lopez-Mondejar R."/>
            <person name="Jimenez-Gomez A."/>
            <person name="Diez-Mendez A."/>
            <person name="Vetrovsky T."/>
            <person name="Igual J.M."/>
            <person name="Velazquez E."/>
            <person name="Kolarik M."/>
            <person name="Rivas R."/>
            <person name="Garcia-Fraile P."/>
        </authorList>
    </citation>
    <scope>NUCLEOTIDE SEQUENCE [LARGE SCALE GENOMIC DNA]</scope>
    <source>
        <strain evidence="8 9">A2-NA12</strain>
    </source>
</reference>
<keyword evidence="6" id="KW-1035">Host cytoplasm</keyword>
<evidence type="ECO:0000313" key="8">
    <source>
        <dbReference type="EMBL" id="RLU04537.1"/>
    </source>
</evidence>
<keyword evidence="4" id="KW-0677">Repeat</keyword>
<organism evidence="8 9">
    <name type="scientific">Pseudomonas prosekii</name>
    <dbReference type="NCBI Taxonomy" id="1148509"/>
    <lineage>
        <taxon>Bacteria</taxon>
        <taxon>Pseudomonadati</taxon>
        <taxon>Pseudomonadota</taxon>
        <taxon>Gammaproteobacteria</taxon>
        <taxon>Pseudomonadales</taxon>
        <taxon>Pseudomonadaceae</taxon>
        <taxon>Pseudomonas</taxon>
    </lineage>
</organism>
<evidence type="ECO:0000256" key="4">
    <source>
        <dbReference type="ARBA" id="ARBA00022737"/>
    </source>
</evidence>
<comment type="caution">
    <text evidence="8">The sequence shown here is derived from an EMBL/GenBank/DDBJ whole genome shotgun (WGS) entry which is preliminary data.</text>
</comment>
<name>A0A3L8C8G9_9PSED</name>
<dbReference type="EMBL" id="PEGA01000043">
    <property type="protein sequence ID" value="RLU04537.1"/>
    <property type="molecule type" value="Genomic_DNA"/>
</dbReference>
<gene>
    <name evidence="8" type="ORF">CS076_26485</name>
</gene>
<proteinExistence type="inferred from homology"/>
<dbReference type="GO" id="GO:0005737">
    <property type="term" value="C:cytoplasm"/>
    <property type="evidence" value="ECO:0007669"/>
    <property type="project" value="TreeGrafter"/>
</dbReference>
<comment type="caution">
    <text evidence="6">Lacks conserved residue(s) required for the propagation of feature annotation.</text>
</comment>
<dbReference type="PROSITE" id="PS52053">
    <property type="entry name" value="NEL"/>
    <property type="match status" value="1"/>
</dbReference>
<dbReference type="GO" id="GO:0016567">
    <property type="term" value="P:protein ubiquitination"/>
    <property type="evidence" value="ECO:0007669"/>
    <property type="project" value="InterPro"/>
</dbReference>
<keyword evidence="5" id="KW-0843">Virulence</keyword>
<comment type="similarity">
    <text evidence="6">Belongs to the LRR-containing bacterial E3 ligase family.</text>
</comment>
<keyword evidence="6" id="KW-0964">Secreted</keyword>
<dbReference type="InterPro" id="IPR050216">
    <property type="entry name" value="LRR_domain-containing"/>
</dbReference>
<accession>A0A3L8C8G9</accession>
<sequence>MNLIAPQHLPTTPLSTPLSSLLATNRRRQELASLLEQGLPMTPTQYAAQLIEQRWGASTRNAILVDLNYDFYAHPPQGDIHQGRARTSQSLAQVLLRNYQTVGAGRFGETAFGLYTPPAIGPQVRIVDIDESSNPGGGYRDYEGIYRQTTAQVYGPTTQLALQPAAFKQWVWTLDFQELYAAYVASTWPDEQTLLGASAYPLRTSVKLAYVMAAYLQHQENSLSDAGLALALRAAGLDARQTWAQLSIEQLQAATHVPSSVQAAWLVIYRYTSDDIACFTDRASGQILLYVPGNAAPFHEFANHKAMCDWVVGIARQEASRQALAAHFADDDQQDGTFHAGVLTALDAMAIYPRHYQLKKTHGFFNNDGYWPPEDYLSTEVASRAQDPFAQWVRVMKRAAEASIQTIRTDAQVNRDDLSAVVEPILQWVNRFAPLALLVPGGEGLLALAGLIDAGYGLDEAIEGKTTGARWSGVGRTLFGLLNALPAIHAGALMKTEEQAVAAALPSVAAEVPLVIDHAVSDAVTALDTVQSRIVQLRRLVAETAQFSDETLLNIDQVCGLDANLLARMADGHPPPPIVADTLNRFGLDQQLQQAIDALPANSVEALQAQRARVGQFNQRYAASQHSDHEWVKLFQSQYPDLPKSAIEQMLDRSGIDIAAPHTLAEAKRVLSELSGKAAGYTAHVRLARAYEGLHLGSVINADSDVLALHSLERLAGWSPGTRIVVCESSAVGPVLDSIGPRGAPYTRQLIKLGEAYQGREGGPAVDFYQAVLDALSPPQRLALGLRAEHGVADLRGQMRATPLARTELEIGLQRLDSGLPFNSEGLRGGGYPHTPQAESFTLTFQKLQLKELYPSMTDAQLEARLAQWGENAQRYLVFLNQQIQQLRTDLRAWVNEVESDVVDMQFDLLDADDLDAAGMDPPTLEAENLARIADAIRVERDSRKSLANQLAGLWQRRSVASNHLYSDGQFIGFRLNLDLEYFHKLPVLNVTLNEVVELSMPYVTLSRPESLSPFLQAFPRLRVLNLTGTDLRVPNVENMWVGRLPAAIRQMPELTSLNLSDTGLRLSEEDAGGLSGVSQLTTLDMSANPLERPPLVLHLPALRSLNLRDTGIEFCPVGVLDHPYLQLLDLRDNRIDRIPAAVRTQSVGTHQLLLTGNPMNDEDSLGWISRHRQETGINVWMAPPSPDFAQPHVWLDALPATQASAHLEHWQQLAAVEGSERFFGALDAVQRSADFRVHYPSLQQRVWQLVDAVAQLPALRQQIFEDIEWAASNADDPFASFEHLEARAAMFHAAQRLGQ</sequence>
<evidence type="ECO:0000256" key="3">
    <source>
        <dbReference type="ARBA" id="ARBA00022614"/>
    </source>
</evidence>
<evidence type="ECO:0000256" key="5">
    <source>
        <dbReference type="ARBA" id="ARBA00023026"/>
    </source>
</evidence>
<dbReference type="Proteomes" id="UP000282672">
    <property type="component" value="Unassembled WGS sequence"/>
</dbReference>
<dbReference type="GO" id="GO:0061630">
    <property type="term" value="F:ubiquitin protein ligase activity"/>
    <property type="evidence" value="ECO:0007669"/>
    <property type="project" value="UniProtKB-EC"/>
</dbReference>
<dbReference type="RefSeq" id="WP_121734379.1">
    <property type="nucleotide sequence ID" value="NZ_PEGA01000043.1"/>
</dbReference>
<evidence type="ECO:0000256" key="1">
    <source>
        <dbReference type="ARBA" id="ARBA00000900"/>
    </source>
</evidence>
<dbReference type="Gene3D" id="3.80.10.10">
    <property type="entry name" value="Ribonuclease Inhibitor"/>
    <property type="match status" value="1"/>
</dbReference>